<sequence length="605" mass="65933">MKLLALILASAVTTLPTTPTSAQTTPTADYRQRLPQDEVIYFVLPDRFENGDKANDRGGIVGDRLRTGYDPAHKGFYHGGDLKGLTRRLDYVQGLGATAIWLGPVFKNKPVQGAPGQESAGYHGYWITDFTRVDPHLGTEADMKAFVDAAHARGMKVYMDIIVNHTADVIQYRECPPGGDCAYRDRAAYPYQRRGGVEGIAINPGFLGDDVQTPENFARLTDPTYAYTPYVPAAEASAKTPAWLNDVRLYHNRGNTLFRTESSTTGDFSGLDDLMTENPRVIAGMIDIFGQWIDRYKVDGFRVDTAKHVNPEFWRSFVPAMQARARANGIPNFHIFGEVTAGMDPGYLARWTKIADYPAVLDFAFQNAILQVVGENKPTSVMADLFAGDVLYAQGEETAAILPTFTGNHDWGRLGHYVRVANPAADDGEVLARIELANAMLLTLRGVPTIYSGDEQGFAGDGNDQDAREDMFASKVAVYNDNRLIGTRATTAVANFDRRHPLYRQIAELATLRTATPALTRGRQIVRAQGDGPGIFAASRFDPATGKEVLLAFNTSNKSVTQAVQVEVASTAFQQLAGRCAARAAAPGSVVLTLPAFGYAVCAAR</sequence>
<dbReference type="GO" id="GO:0005975">
    <property type="term" value="P:carbohydrate metabolic process"/>
    <property type="evidence" value="ECO:0007669"/>
    <property type="project" value="InterPro"/>
</dbReference>
<dbReference type="Proteomes" id="UP000199586">
    <property type="component" value="Unassembled WGS sequence"/>
</dbReference>
<keyword evidence="1" id="KW-0732">Signal</keyword>
<evidence type="ECO:0000313" key="3">
    <source>
        <dbReference type="EMBL" id="SFP60950.1"/>
    </source>
</evidence>
<dbReference type="EMBL" id="FOXP01000004">
    <property type="protein sequence ID" value="SFP60950.1"/>
    <property type="molecule type" value="Genomic_DNA"/>
</dbReference>
<dbReference type="AlphaFoldDB" id="A0A1I5RRA9"/>
<dbReference type="OrthoDB" id="9805159at2"/>
<dbReference type="InterPro" id="IPR017853">
    <property type="entry name" value="GH"/>
</dbReference>
<evidence type="ECO:0000259" key="2">
    <source>
        <dbReference type="SMART" id="SM00642"/>
    </source>
</evidence>
<dbReference type="GO" id="GO:0016798">
    <property type="term" value="F:hydrolase activity, acting on glycosyl bonds"/>
    <property type="evidence" value="ECO:0007669"/>
    <property type="project" value="UniProtKB-KW"/>
</dbReference>
<accession>A0A1I5RRA9</accession>
<reference evidence="3 4" key="1">
    <citation type="submission" date="2016-10" db="EMBL/GenBank/DDBJ databases">
        <authorList>
            <person name="de Groot N.N."/>
        </authorList>
    </citation>
    <scope>NUCLEOTIDE SEQUENCE [LARGE SCALE GENOMIC DNA]</scope>
    <source>
        <strain evidence="3 4">CGMCC 1.9113</strain>
    </source>
</reference>
<organism evidence="3 4">
    <name type="scientific">Sphingomonas rubra</name>
    <dbReference type="NCBI Taxonomy" id="634430"/>
    <lineage>
        <taxon>Bacteria</taxon>
        <taxon>Pseudomonadati</taxon>
        <taxon>Pseudomonadota</taxon>
        <taxon>Alphaproteobacteria</taxon>
        <taxon>Sphingomonadales</taxon>
        <taxon>Sphingomonadaceae</taxon>
        <taxon>Sphingomonas</taxon>
    </lineage>
</organism>
<name>A0A1I5RRA9_9SPHN</name>
<dbReference type="PANTHER" id="PTHR10357:SF209">
    <property type="entry name" value="PERIPLASMIC ALPHA-AMYLASE"/>
    <property type="match status" value="1"/>
</dbReference>
<dbReference type="SMART" id="SM00642">
    <property type="entry name" value="Aamy"/>
    <property type="match status" value="1"/>
</dbReference>
<dbReference type="SUPFAM" id="SSF51445">
    <property type="entry name" value="(Trans)glycosidases"/>
    <property type="match status" value="1"/>
</dbReference>
<dbReference type="InterPro" id="IPR006047">
    <property type="entry name" value="GH13_cat_dom"/>
</dbReference>
<dbReference type="PANTHER" id="PTHR10357">
    <property type="entry name" value="ALPHA-AMYLASE FAMILY MEMBER"/>
    <property type="match status" value="1"/>
</dbReference>
<evidence type="ECO:0000256" key="1">
    <source>
        <dbReference type="SAM" id="SignalP"/>
    </source>
</evidence>
<dbReference type="CDD" id="cd11339">
    <property type="entry name" value="AmyAc_bac_CMD_like_2"/>
    <property type="match status" value="1"/>
</dbReference>
<feature type="domain" description="Glycosyl hydrolase family 13 catalytic" evidence="2">
    <location>
        <begin position="42"/>
        <end position="513"/>
    </location>
</feature>
<dbReference type="STRING" id="634430.SAMN04488241_10457"/>
<proteinExistence type="predicted"/>
<protein>
    <submittedName>
        <fullName evidence="3">Glycosidase</fullName>
    </submittedName>
</protein>
<evidence type="ECO:0000313" key="4">
    <source>
        <dbReference type="Proteomes" id="UP000199586"/>
    </source>
</evidence>
<dbReference type="Pfam" id="PF00128">
    <property type="entry name" value="Alpha-amylase"/>
    <property type="match status" value="1"/>
</dbReference>
<feature type="signal peptide" evidence="1">
    <location>
        <begin position="1"/>
        <end position="22"/>
    </location>
</feature>
<dbReference type="RefSeq" id="WP_093332529.1">
    <property type="nucleotide sequence ID" value="NZ_FOXP01000004.1"/>
</dbReference>
<keyword evidence="3" id="KW-0326">Glycosidase</keyword>
<feature type="chain" id="PRO_5011555946" evidence="1">
    <location>
        <begin position="23"/>
        <end position="605"/>
    </location>
</feature>
<gene>
    <name evidence="3" type="ORF">SAMN04488241_10457</name>
</gene>
<keyword evidence="3" id="KW-0378">Hydrolase</keyword>
<keyword evidence="4" id="KW-1185">Reference proteome</keyword>
<dbReference type="Gene3D" id="3.20.20.80">
    <property type="entry name" value="Glycosidases"/>
    <property type="match status" value="2"/>
</dbReference>